<feature type="domain" description="Glycosyltransferase subfamily 4-like N-terminal" evidence="2">
    <location>
        <begin position="16"/>
        <end position="172"/>
    </location>
</feature>
<dbReference type="Pfam" id="PF13439">
    <property type="entry name" value="Glyco_transf_4"/>
    <property type="match status" value="1"/>
</dbReference>
<sequence>MKVKKIALVGFRLSGGGGDRVMANLSKFFHKKGLDVHIIIFHDALGYSCSGTIFNLGKLKSNKNSIFNKINRFYHFNKYLKQHQFDFIIDFRFRINFIQEFLISKIIYRTKAIYTVHSYKINEYFPDATWLANLIYQQSYAIISITNVMHGLIEAKYKFNKVLNIYNPVDVTYIDEAVTEKAPLDFEYIIGVGQFDDNVKQFDKLIQAYADSELPSQNIALVILGKGTLKPTLVNLVNDNKISHLVHFLGFKSNPYVYMKHAKFYVLSSEAEGLPMVVLEALACGTPVVAFDCPTGPKEIIQHESNGLLIDNQNMEALVNGLDRMLTDDALYLNCKRNAKASISKFSLDVVGEQWLDLMKYN</sequence>
<keyword evidence="4" id="KW-1185">Reference proteome</keyword>
<dbReference type="RefSeq" id="WP_290271128.1">
    <property type="nucleotide sequence ID" value="NZ_JAUFQP010000010.1"/>
</dbReference>
<evidence type="ECO:0000313" key="3">
    <source>
        <dbReference type="EMBL" id="MFB9104396.1"/>
    </source>
</evidence>
<proteinExistence type="predicted"/>
<evidence type="ECO:0000313" key="4">
    <source>
        <dbReference type="Proteomes" id="UP001589590"/>
    </source>
</evidence>
<feature type="domain" description="Glycosyl transferase family 1" evidence="1">
    <location>
        <begin position="182"/>
        <end position="340"/>
    </location>
</feature>
<protein>
    <submittedName>
        <fullName evidence="3">Glycosyltransferase</fullName>
        <ecNumber evidence="3">2.4.-.-</ecNumber>
    </submittedName>
</protein>
<dbReference type="InterPro" id="IPR028098">
    <property type="entry name" value="Glyco_trans_4-like_N"/>
</dbReference>
<dbReference type="CDD" id="cd03811">
    <property type="entry name" value="GT4_GT28_WabH-like"/>
    <property type="match status" value="1"/>
</dbReference>
<dbReference type="Pfam" id="PF00534">
    <property type="entry name" value="Glycos_transf_1"/>
    <property type="match status" value="1"/>
</dbReference>
<reference evidence="3 4" key="1">
    <citation type="submission" date="2024-09" db="EMBL/GenBank/DDBJ databases">
        <authorList>
            <person name="Sun Q."/>
            <person name="Mori K."/>
        </authorList>
    </citation>
    <scope>NUCLEOTIDE SEQUENCE [LARGE SCALE GENOMIC DNA]</scope>
    <source>
        <strain evidence="3 4">CECT 8300</strain>
    </source>
</reference>
<dbReference type="Gene3D" id="3.40.50.2000">
    <property type="entry name" value="Glycogen Phosphorylase B"/>
    <property type="match status" value="2"/>
</dbReference>
<accession>A0ABV5GYV2</accession>
<comment type="caution">
    <text evidence="3">The sequence shown here is derived from an EMBL/GenBank/DDBJ whole genome shotgun (WGS) entry which is preliminary data.</text>
</comment>
<dbReference type="InterPro" id="IPR001296">
    <property type="entry name" value="Glyco_trans_1"/>
</dbReference>
<name>A0ABV5GYV2_9FLAO</name>
<evidence type="ECO:0000259" key="2">
    <source>
        <dbReference type="Pfam" id="PF13439"/>
    </source>
</evidence>
<dbReference type="EC" id="2.4.-.-" evidence="3"/>
<evidence type="ECO:0000259" key="1">
    <source>
        <dbReference type="Pfam" id="PF00534"/>
    </source>
</evidence>
<dbReference type="Proteomes" id="UP001589590">
    <property type="component" value="Unassembled WGS sequence"/>
</dbReference>
<dbReference type="PANTHER" id="PTHR12526">
    <property type="entry name" value="GLYCOSYLTRANSFERASE"/>
    <property type="match status" value="1"/>
</dbReference>
<dbReference type="EMBL" id="JBHMFA010000004">
    <property type="protein sequence ID" value="MFB9104396.1"/>
    <property type="molecule type" value="Genomic_DNA"/>
</dbReference>
<gene>
    <name evidence="3" type="ORF">ACFFU1_05785</name>
</gene>
<keyword evidence="3" id="KW-0808">Transferase</keyword>
<dbReference type="SUPFAM" id="SSF53756">
    <property type="entry name" value="UDP-Glycosyltransferase/glycogen phosphorylase"/>
    <property type="match status" value="1"/>
</dbReference>
<dbReference type="GO" id="GO:0016757">
    <property type="term" value="F:glycosyltransferase activity"/>
    <property type="evidence" value="ECO:0007669"/>
    <property type="project" value="UniProtKB-KW"/>
</dbReference>
<organism evidence="3 4">
    <name type="scientific">Algibacter miyuki</name>
    <dbReference type="NCBI Taxonomy" id="1306933"/>
    <lineage>
        <taxon>Bacteria</taxon>
        <taxon>Pseudomonadati</taxon>
        <taxon>Bacteroidota</taxon>
        <taxon>Flavobacteriia</taxon>
        <taxon>Flavobacteriales</taxon>
        <taxon>Flavobacteriaceae</taxon>
        <taxon>Algibacter</taxon>
    </lineage>
</organism>
<keyword evidence="3" id="KW-0328">Glycosyltransferase</keyword>